<proteinExistence type="predicted"/>
<feature type="signal peptide" evidence="2">
    <location>
        <begin position="1"/>
        <end position="19"/>
    </location>
</feature>
<evidence type="ECO:0000256" key="1">
    <source>
        <dbReference type="SAM" id="MobiDB-lite"/>
    </source>
</evidence>
<dbReference type="EMBL" id="AXCM01009413">
    <property type="status" value="NOT_ANNOTATED_CDS"/>
    <property type="molecule type" value="Genomic_DNA"/>
</dbReference>
<sequence>MKSKLALLTLLQPVGDASALTEALAGIIYRRSVIVGVLSSSATANARVLPPVVVPPAIGFFTRDRMYLKNSYVDQQIAVAGIWYRTRACIPLKKPITPALLEELVRRELNRRVGYVHDELRRVRPVERPETLRPVHLGGTVQDRSHSYAPKYSACAGPAPATTAITPRNGRIKPSFLIMSRSVDVIVSWAFMCVSDCMRVFTESSGYMTQCSITPAIAPAVMMAATLDVGSCSYSSEFMTYTGCRYARHSTRPKQLIRNAAQPARACPGDNRLTPQHTTG</sequence>
<name>A0A182M0P4_9DIPT</name>
<keyword evidence="2" id="KW-0732">Signal</keyword>
<organism evidence="3 4">
    <name type="scientific">Anopheles culicifacies</name>
    <dbReference type="NCBI Taxonomy" id="139723"/>
    <lineage>
        <taxon>Eukaryota</taxon>
        <taxon>Metazoa</taxon>
        <taxon>Ecdysozoa</taxon>
        <taxon>Arthropoda</taxon>
        <taxon>Hexapoda</taxon>
        <taxon>Insecta</taxon>
        <taxon>Pterygota</taxon>
        <taxon>Neoptera</taxon>
        <taxon>Endopterygota</taxon>
        <taxon>Diptera</taxon>
        <taxon>Nematocera</taxon>
        <taxon>Culicoidea</taxon>
        <taxon>Culicidae</taxon>
        <taxon>Anophelinae</taxon>
        <taxon>Anopheles</taxon>
        <taxon>culicifacies species complex</taxon>
    </lineage>
</organism>
<feature type="region of interest" description="Disordered" evidence="1">
    <location>
        <begin position="260"/>
        <end position="280"/>
    </location>
</feature>
<reference evidence="4" key="1">
    <citation type="submission" date="2013-09" db="EMBL/GenBank/DDBJ databases">
        <title>The Genome Sequence of Anopheles culicifacies species A.</title>
        <authorList>
            <consortium name="The Broad Institute Genomics Platform"/>
            <person name="Neafsey D.E."/>
            <person name="Besansky N."/>
            <person name="Howell P."/>
            <person name="Walton C."/>
            <person name="Young S.K."/>
            <person name="Zeng Q."/>
            <person name="Gargeya S."/>
            <person name="Fitzgerald M."/>
            <person name="Haas B."/>
            <person name="Abouelleil A."/>
            <person name="Allen A.W."/>
            <person name="Alvarado L."/>
            <person name="Arachchi H.M."/>
            <person name="Berlin A.M."/>
            <person name="Chapman S.B."/>
            <person name="Gainer-Dewar J."/>
            <person name="Goldberg J."/>
            <person name="Griggs A."/>
            <person name="Gujja S."/>
            <person name="Hansen M."/>
            <person name="Howarth C."/>
            <person name="Imamovic A."/>
            <person name="Ireland A."/>
            <person name="Larimer J."/>
            <person name="McCowan C."/>
            <person name="Murphy C."/>
            <person name="Pearson M."/>
            <person name="Poon T.W."/>
            <person name="Priest M."/>
            <person name="Roberts A."/>
            <person name="Saif S."/>
            <person name="Shea T."/>
            <person name="Sisk P."/>
            <person name="Sykes S."/>
            <person name="Wortman J."/>
            <person name="Nusbaum C."/>
            <person name="Birren B."/>
        </authorList>
    </citation>
    <scope>NUCLEOTIDE SEQUENCE [LARGE SCALE GENOMIC DNA]</scope>
    <source>
        <strain evidence="4">A-37</strain>
    </source>
</reference>
<feature type="chain" id="PRO_5008127761" evidence="2">
    <location>
        <begin position="20"/>
        <end position="280"/>
    </location>
</feature>
<dbReference type="Proteomes" id="UP000075883">
    <property type="component" value="Unassembled WGS sequence"/>
</dbReference>
<dbReference type="EnsemblMetazoa" id="ACUA006595-RA">
    <property type="protein sequence ID" value="ACUA006595-PA"/>
    <property type="gene ID" value="ACUA006595"/>
</dbReference>
<evidence type="ECO:0000256" key="2">
    <source>
        <dbReference type="SAM" id="SignalP"/>
    </source>
</evidence>
<dbReference type="VEuPathDB" id="VectorBase:ACUA006595"/>
<evidence type="ECO:0000313" key="3">
    <source>
        <dbReference type="EnsemblMetazoa" id="ACUA006595-PA"/>
    </source>
</evidence>
<reference evidence="3" key="2">
    <citation type="submission" date="2020-05" db="UniProtKB">
        <authorList>
            <consortium name="EnsemblMetazoa"/>
        </authorList>
    </citation>
    <scope>IDENTIFICATION</scope>
    <source>
        <strain evidence="3">A-37</strain>
    </source>
</reference>
<evidence type="ECO:0000313" key="4">
    <source>
        <dbReference type="Proteomes" id="UP000075883"/>
    </source>
</evidence>
<keyword evidence="4" id="KW-1185">Reference proteome</keyword>
<dbReference type="AlphaFoldDB" id="A0A182M0P4"/>
<accession>A0A182M0P4</accession>
<protein>
    <submittedName>
        <fullName evidence="3">Uncharacterized protein</fullName>
    </submittedName>
</protein>